<evidence type="ECO:0000256" key="3">
    <source>
        <dbReference type="ARBA" id="ARBA00022833"/>
    </source>
</evidence>
<keyword evidence="1" id="KW-0479">Metal-binding</keyword>
<dbReference type="OrthoDB" id="3687364at2759"/>
<evidence type="ECO:0000256" key="4">
    <source>
        <dbReference type="PROSITE-ProRule" id="PRU00175"/>
    </source>
</evidence>
<dbReference type="Proteomes" id="UP000799440">
    <property type="component" value="Unassembled WGS sequence"/>
</dbReference>
<feature type="domain" description="RING-type" evidence="5">
    <location>
        <begin position="32"/>
        <end position="99"/>
    </location>
</feature>
<proteinExistence type="predicted"/>
<evidence type="ECO:0000256" key="2">
    <source>
        <dbReference type="ARBA" id="ARBA00022771"/>
    </source>
</evidence>
<dbReference type="SUPFAM" id="SSF57850">
    <property type="entry name" value="RING/U-box"/>
    <property type="match status" value="1"/>
</dbReference>
<evidence type="ECO:0000259" key="5">
    <source>
        <dbReference type="PROSITE" id="PS50089"/>
    </source>
</evidence>
<accession>A0A6A6VEJ4</accession>
<reference evidence="6" key="1">
    <citation type="journal article" date="2020" name="Stud. Mycol.">
        <title>101 Dothideomycetes genomes: a test case for predicting lifestyles and emergence of pathogens.</title>
        <authorList>
            <person name="Haridas S."/>
            <person name="Albert R."/>
            <person name="Binder M."/>
            <person name="Bloem J."/>
            <person name="Labutti K."/>
            <person name="Salamov A."/>
            <person name="Andreopoulos B."/>
            <person name="Baker S."/>
            <person name="Barry K."/>
            <person name="Bills G."/>
            <person name="Bluhm B."/>
            <person name="Cannon C."/>
            <person name="Castanera R."/>
            <person name="Culley D."/>
            <person name="Daum C."/>
            <person name="Ezra D."/>
            <person name="Gonzalez J."/>
            <person name="Henrissat B."/>
            <person name="Kuo A."/>
            <person name="Liang C."/>
            <person name="Lipzen A."/>
            <person name="Lutzoni F."/>
            <person name="Magnuson J."/>
            <person name="Mondo S."/>
            <person name="Nolan M."/>
            <person name="Ohm R."/>
            <person name="Pangilinan J."/>
            <person name="Park H.-J."/>
            <person name="Ramirez L."/>
            <person name="Alfaro M."/>
            <person name="Sun H."/>
            <person name="Tritt A."/>
            <person name="Yoshinaga Y."/>
            <person name="Zwiers L.-H."/>
            <person name="Turgeon B."/>
            <person name="Goodwin S."/>
            <person name="Spatafora J."/>
            <person name="Crous P."/>
            <person name="Grigoriev I."/>
        </authorList>
    </citation>
    <scope>NUCLEOTIDE SEQUENCE</scope>
    <source>
        <strain evidence="6">CBS 119925</strain>
    </source>
</reference>
<keyword evidence="3" id="KW-0862">Zinc</keyword>
<dbReference type="GO" id="GO:0012505">
    <property type="term" value="C:endomembrane system"/>
    <property type="evidence" value="ECO:0007669"/>
    <property type="project" value="TreeGrafter"/>
</dbReference>
<dbReference type="InterPro" id="IPR050731">
    <property type="entry name" value="HRD1_E3_ubiq-ligases"/>
</dbReference>
<evidence type="ECO:0000313" key="6">
    <source>
        <dbReference type="EMBL" id="KAF2748643.1"/>
    </source>
</evidence>
<dbReference type="InterPro" id="IPR001841">
    <property type="entry name" value="Znf_RING"/>
</dbReference>
<dbReference type="EMBL" id="MU006568">
    <property type="protein sequence ID" value="KAF2748643.1"/>
    <property type="molecule type" value="Genomic_DNA"/>
</dbReference>
<gene>
    <name evidence="6" type="ORF">M011DRAFT_457376</name>
</gene>
<dbReference type="GO" id="GO:0008270">
    <property type="term" value="F:zinc ion binding"/>
    <property type="evidence" value="ECO:0007669"/>
    <property type="project" value="UniProtKB-KW"/>
</dbReference>
<evidence type="ECO:0000256" key="1">
    <source>
        <dbReference type="ARBA" id="ARBA00022723"/>
    </source>
</evidence>
<evidence type="ECO:0000313" key="7">
    <source>
        <dbReference type="Proteomes" id="UP000799440"/>
    </source>
</evidence>
<dbReference type="Gene3D" id="3.30.40.10">
    <property type="entry name" value="Zinc/RING finger domain, C3HC4 (zinc finger)"/>
    <property type="match status" value="1"/>
</dbReference>
<organism evidence="6 7">
    <name type="scientific">Sporormia fimetaria CBS 119925</name>
    <dbReference type="NCBI Taxonomy" id="1340428"/>
    <lineage>
        <taxon>Eukaryota</taxon>
        <taxon>Fungi</taxon>
        <taxon>Dikarya</taxon>
        <taxon>Ascomycota</taxon>
        <taxon>Pezizomycotina</taxon>
        <taxon>Dothideomycetes</taxon>
        <taxon>Pleosporomycetidae</taxon>
        <taxon>Pleosporales</taxon>
        <taxon>Sporormiaceae</taxon>
        <taxon>Sporormia</taxon>
    </lineage>
</organism>
<dbReference type="PANTHER" id="PTHR22763">
    <property type="entry name" value="RING ZINC FINGER PROTEIN"/>
    <property type="match status" value="1"/>
</dbReference>
<dbReference type="AlphaFoldDB" id="A0A6A6VEJ4"/>
<dbReference type="GO" id="GO:0043161">
    <property type="term" value="P:proteasome-mediated ubiquitin-dependent protein catabolic process"/>
    <property type="evidence" value="ECO:0007669"/>
    <property type="project" value="TreeGrafter"/>
</dbReference>
<dbReference type="InterPro" id="IPR013083">
    <property type="entry name" value="Znf_RING/FYVE/PHD"/>
</dbReference>
<dbReference type="Pfam" id="PF13639">
    <property type="entry name" value="zf-RING_2"/>
    <property type="match status" value="1"/>
</dbReference>
<dbReference type="SMART" id="SM00184">
    <property type="entry name" value="RING"/>
    <property type="match status" value="1"/>
</dbReference>
<sequence length="195" mass="21627">MVNNNLLPFANREAFVTYVNGNTIDFDPGDKCDICYITYTRPLAPTPASSTSSAAPTEGLQQVGGPEFLVRLPCNHVFGRDCIRAWTEHAASPTCPMCRAVLYLTPPPKPTVPHSPTTTEDLPIGDIQHEIATLRRHVESVPRAEEVRQEASSRRAMSQEEEAAVRRVRSTLANLMRLLEPPGSEHGRRRVAQEE</sequence>
<protein>
    <recommendedName>
        <fullName evidence="5">RING-type domain-containing protein</fullName>
    </recommendedName>
</protein>
<name>A0A6A6VEJ4_9PLEO</name>
<keyword evidence="7" id="KW-1185">Reference proteome</keyword>
<dbReference type="GO" id="GO:0061630">
    <property type="term" value="F:ubiquitin protein ligase activity"/>
    <property type="evidence" value="ECO:0007669"/>
    <property type="project" value="TreeGrafter"/>
</dbReference>
<keyword evidence="2 4" id="KW-0863">Zinc-finger</keyword>
<dbReference type="PROSITE" id="PS50089">
    <property type="entry name" value="ZF_RING_2"/>
    <property type="match status" value="1"/>
</dbReference>